<organism evidence="2 3">
    <name type="scientific">Ectocarpus siliculosus</name>
    <name type="common">Brown alga</name>
    <name type="synonym">Conferva siliculosa</name>
    <dbReference type="NCBI Taxonomy" id="2880"/>
    <lineage>
        <taxon>Eukaryota</taxon>
        <taxon>Sar</taxon>
        <taxon>Stramenopiles</taxon>
        <taxon>Ochrophyta</taxon>
        <taxon>PX clade</taxon>
        <taxon>Phaeophyceae</taxon>
        <taxon>Ectocarpales</taxon>
        <taxon>Ectocarpaceae</taxon>
        <taxon>Ectocarpus</taxon>
    </lineage>
</organism>
<dbReference type="InterPro" id="IPR005062">
    <property type="entry name" value="SAC3/GANP/THP3_conserved"/>
</dbReference>
<dbReference type="EMBL" id="FN648393">
    <property type="protein sequence ID" value="CBJ30772.1"/>
    <property type="molecule type" value="Genomic_DNA"/>
</dbReference>
<feature type="domain" description="SAC3/GANP/THP3 conserved" evidence="1">
    <location>
        <begin position="194"/>
        <end position="251"/>
    </location>
</feature>
<gene>
    <name evidence="2" type="ORF">Esi_0215_0008</name>
</gene>
<proteinExistence type="predicted"/>
<keyword evidence="3" id="KW-1185">Reference proteome</keyword>
<dbReference type="Gene3D" id="1.25.40.990">
    <property type="match status" value="1"/>
</dbReference>
<dbReference type="InParanoid" id="D7FRI1"/>
<protein>
    <recommendedName>
        <fullName evidence="1">SAC3/GANP/THP3 conserved domain-containing protein</fullName>
    </recommendedName>
</protein>
<name>D7FRI1_ECTSI</name>
<dbReference type="EMBL" id="FN649739">
    <property type="protein sequence ID" value="CBJ30772.1"/>
    <property type="molecule type" value="Genomic_DNA"/>
</dbReference>
<evidence type="ECO:0000313" key="2">
    <source>
        <dbReference type="EMBL" id="CBJ30772.1"/>
    </source>
</evidence>
<evidence type="ECO:0000259" key="1">
    <source>
        <dbReference type="Pfam" id="PF03399"/>
    </source>
</evidence>
<dbReference type="Pfam" id="PF03399">
    <property type="entry name" value="SAC3_GANP"/>
    <property type="match status" value="1"/>
</dbReference>
<dbReference type="AlphaFoldDB" id="D7FRI1"/>
<evidence type="ECO:0000313" key="3">
    <source>
        <dbReference type="Proteomes" id="UP000002630"/>
    </source>
</evidence>
<reference evidence="2 3" key="1">
    <citation type="journal article" date="2010" name="Nature">
        <title>The Ectocarpus genome and the independent evolution of multicellularity in brown algae.</title>
        <authorList>
            <person name="Cock J.M."/>
            <person name="Sterck L."/>
            <person name="Rouze P."/>
            <person name="Scornet D."/>
            <person name="Allen A.E."/>
            <person name="Amoutzias G."/>
            <person name="Anthouard V."/>
            <person name="Artiguenave F."/>
            <person name="Aury J.M."/>
            <person name="Badger J.H."/>
            <person name="Beszteri B."/>
            <person name="Billiau K."/>
            <person name="Bonnet E."/>
            <person name="Bothwell J.H."/>
            <person name="Bowler C."/>
            <person name="Boyen C."/>
            <person name="Brownlee C."/>
            <person name="Carrano C.J."/>
            <person name="Charrier B."/>
            <person name="Cho G.Y."/>
            <person name="Coelho S.M."/>
            <person name="Collen J."/>
            <person name="Corre E."/>
            <person name="Da Silva C."/>
            <person name="Delage L."/>
            <person name="Delaroque N."/>
            <person name="Dittami S.M."/>
            <person name="Doulbeau S."/>
            <person name="Elias M."/>
            <person name="Farnham G."/>
            <person name="Gachon C.M."/>
            <person name="Gschloessl B."/>
            <person name="Heesch S."/>
            <person name="Jabbari K."/>
            <person name="Jubin C."/>
            <person name="Kawai H."/>
            <person name="Kimura K."/>
            <person name="Kloareg B."/>
            <person name="Kupper F.C."/>
            <person name="Lang D."/>
            <person name="Le Bail A."/>
            <person name="Leblanc C."/>
            <person name="Lerouge P."/>
            <person name="Lohr M."/>
            <person name="Lopez P.J."/>
            <person name="Martens C."/>
            <person name="Maumus F."/>
            <person name="Michel G."/>
            <person name="Miranda-Saavedra D."/>
            <person name="Morales J."/>
            <person name="Moreau H."/>
            <person name="Motomura T."/>
            <person name="Nagasato C."/>
            <person name="Napoli C.A."/>
            <person name="Nelson D.R."/>
            <person name="Nyvall-Collen P."/>
            <person name="Peters A.F."/>
            <person name="Pommier C."/>
            <person name="Potin P."/>
            <person name="Poulain J."/>
            <person name="Quesneville H."/>
            <person name="Read B."/>
            <person name="Rensing S.A."/>
            <person name="Ritter A."/>
            <person name="Rousvoal S."/>
            <person name="Samanta M."/>
            <person name="Samson G."/>
            <person name="Schroeder D.C."/>
            <person name="Segurens B."/>
            <person name="Strittmatter M."/>
            <person name="Tonon T."/>
            <person name="Tregear J.W."/>
            <person name="Valentin K."/>
            <person name="von Dassow P."/>
            <person name="Yamagishi T."/>
            <person name="Van de Peer Y."/>
            <person name="Wincker P."/>
        </authorList>
    </citation>
    <scope>NUCLEOTIDE SEQUENCE [LARGE SCALE GENOMIC DNA]</scope>
    <source>
        <strain evidence="3">Ec32 / CCAP1310/4</strain>
    </source>
</reference>
<accession>D7FRI1</accession>
<sequence>MTNVLATLSLPYPARGHHGARAELPSQILNHHQHHHLGGDEYLCLQAVHALATAISNGNGSSGGDPQLGDAAGEQGVGRLFTTTVSKLCGGSSFYLPPPSNQSDGEGRDAGIASTAVTYPVEGRILPAPMSFRTAFPKMATAVRILAVVRDGNWSEFFRLLGNFTPKPNDAIREGTKLLVGGENASSPFAVRLRCVCHVMLLPVRAHALRAMNKAYGKSEKVPLADVARMLRARDEEHAEGICRALSLPIEEIKHGDGSNTSGHQTDAKDQPQAVVFKCVPAVWKSETAKKTSFFCGTNSGNARGSCTLREDDWVGLTRALAASASDKNRSSSADSNKTAATATCTACAGFGCSWCENGIVKAEEGISRLAQEEEEGLWQVALCPTCKTTHGRK</sequence>
<dbReference type="Proteomes" id="UP000002630">
    <property type="component" value="Linkage Group LG14"/>
</dbReference>